<sequence>MKKFLTILILFFSIISFSIKIGYYENYPLCFNDNGKPSGIFVEIIDYIGKGNNIKINWIYDTFPNLLKKIKNNEIDIITSVSILNERKEFLNYPEQYITNEWSELISYKNIFKISDLNNKKIGVLKNDVCYIGNKGLKNIKDSFNIKMEFIEFTIFDNLLKALKDKKIDVGLIPQSIYKKNNFLNISPILMFPVNLTIASSKKDEHKNFLSLFDKTIKKLKKDKTSMYYITLQKYRNIFVKSNKIPTYLIFIFIFFIAVFLLIIFHFYKLKNTREFLKLKTIIDQIPLGILLHDKKNIYYQNKLFYNISKEKLDSLDTLLKKLNLNEEFKEKLFNTSNKNNELFQKINGIYYKIITIHLYSKNKDLSFTLFENLNELVKTEKKIMNKVDIDILEKVFDLMNSENYDYEIFIENLFKSILKKNIADFFGLGILDDQKLNLNIGMPDGRINKIKLIREEKTVSWFVLNKNTKLYIPNNLEWHEDDYSIKVADKSLVGKPSTLYICPIELKNTRGIVIFGKIGIDKYSEEDLHLLNILLKQISFAVNYRTLSKKFYEEKEHYKKMALFDTLTNLYTRYFFNGWILNHYEKLKRNNQTSTVVMIDVDNFKFINDKYGHIVGDEVLKSIAKVILNNIRSSDLASRFGGDEFIIVFDNFDFKQTKERMNLIQTKLSKLNFDFKITISCGISVITNEKDWLETLKEADKKMYKMKNSKK</sequence>
<evidence type="ECO:0000256" key="1">
    <source>
        <dbReference type="SAM" id="Phobius"/>
    </source>
</evidence>
<dbReference type="PANTHER" id="PTHR45138:SF6">
    <property type="entry name" value="DIGUANYLATE CYCLASE DGCN"/>
    <property type="match status" value="1"/>
</dbReference>
<dbReference type="GO" id="GO:0043709">
    <property type="term" value="P:cell adhesion involved in single-species biofilm formation"/>
    <property type="evidence" value="ECO:0007669"/>
    <property type="project" value="TreeGrafter"/>
</dbReference>
<dbReference type="SUPFAM" id="SSF55073">
    <property type="entry name" value="Nucleotide cyclase"/>
    <property type="match status" value="1"/>
</dbReference>
<dbReference type="RefSeq" id="WP_190615253.1">
    <property type="nucleotide sequence ID" value="NZ_AP018712.1"/>
</dbReference>
<dbReference type="InterPro" id="IPR000160">
    <property type="entry name" value="GGDEF_dom"/>
</dbReference>
<dbReference type="PROSITE" id="PS50887">
    <property type="entry name" value="GGDEF"/>
    <property type="match status" value="1"/>
</dbReference>
<dbReference type="SMART" id="SM00062">
    <property type="entry name" value="PBPb"/>
    <property type="match status" value="1"/>
</dbReference>
<dbReference type="NCBIfam" id="TIGR00254">
    <property type="entry name" value="GGDEF"/>
    <property type="match status" value="1"/>
</dbReference>
<evidence type="ECO:0000259" key="2">
    <source>
        <dbReference type="PROSITE" id="PS50887"/>
    </source>
</evidence>
<feature type="domain" description="GGDEF" evidence="2">
    <location>
        <begin position="593"/>
        <end position="712"/>
    </location>
</feature>
<gene>
    <name evidence="3" type="ORF">OSSY52_02640</name>
</gene>
<dbReference type="Pfam" id="PF00497">
    <property type="entry name" value="SBP_bac_3"/>
    <property type="match status" value="1"/>
</dbReference>
<proteinExistence type="predicted"/>
<organism evidence="3 4">
    <name type="scientific">Tepiditoga spiralis</name>
    <dbReference type="NCBI Taxonomy" id="2108365"/>
    <lineage>
        <taxon>Bacteria</taxon>
        <taxon>Thermotogati</taxon>
        <taxon>Thermotogota</taxon>
        <taxon>Thermotogae</taxon>
        <taxon>Petrotogales</taxon>
        <taxon>Petrotogaceae</taxon>
        <taxon>Tepiditoga</taxon>
    </lineage>
</organism>
<dbReference type="SUPFAM" id="SSF53850">
    <property type="entry name" value="Periplasmic binding protein-like II"/>
    <property type="match status" value="1"/>
</dbReference>
<dbReference type="AlphaFoldDB" id="A0A7G1G5R3"/>
<dbReference type="Gene3D" id="3.30.70.270">
    <property type="match status" value="1"/>
</dbReference>
<dbReference type="SMART" id="SM00267">
    <property type="entry name" value="GGDEF"/>
    <property type="match status" value="1"/>
</dbReference>
<dbReference type="CDD" id="cd01949">
    <property type="entry name" value="GGDEF"/>
    <property type="match status" value="1"/>
</dbReference>
<dbReference type="GO" id="GO:0005886">
    <property type="term" value="C:plasma membrane"/>
    <property type="evidence" value="ECO:0007669"/>
    <property type="project" value="TreeGrafter"/>
</dbReference>
<feature type="transmembrane region" description="Helical" evidence="1">
    <location>
        <begin position="248"/>
        <end position="268"/>
    </location>
</feature>
<keyword evidence="4" id="KW-1185">Reference proteome</keyword>
<accession>A0A7G1G5R3</accession>
<dbReference type="Proteomes" id="UP000516361">
    <property type="component" value="Chromosome"/>
</dbReference>
<dbReference type="FunFam" id="3.30.70.270:FF:000001">
    <property type="entry name" value="Diguanylate cyclase domain protein"/>
    <property type="match status" value="1"/>
</dbReference>
<dbReference type="Pfam" id="PF00990">
    <property type="entry name" value="GGDEF"/>
    <property type="match status" value="1"/>
</dbReference>
<dbReference type="InParanoid" id="A0A7G1G5R3"/>
<dbReference type="InterPro" id="IPR029787">
    <property type="entry name" value="Nucleotide_cyclase"/>
</dbReference>
<dbReference type="KEGG" id="ocy:OSSY52_02640"/>
<evidence type="ECO:0000313" key="4">
    <source>
        <dbReference type="Proteomes" id="UP000516361"/>
    </source>
</evidence>
<keyword evidence="1" id="KW-1133">Transmembrane helix</keyword>
<dbReference type="GO" id="GO:1902201">
    <property type="term" value="P:negative regulation of bacterial-type flagellum-dependent cell motility"/>
    <property type="evidence" value="ECO:0007669"/>
    <property type="project" value="TreeGrafter"/>
</dbReference>
<dbReference type="GO" id="GO:0052621">
    <property type="term" value="F:diguanylate cyclase activity"/>
    <property type="evidence" value="ECO:0007669"/>
    <property type="project" value="TreeGrafter"/>
</dbReference>
<reference evidence="3 4" key="1">
    <citation type="submission" date="2018-06" db="EMBL/GenBank/DDBJ databases">
        <title>Genome sequencing of Oceanotoga sp. sy52.</title>
        <authorList>
            <person name="Mori K."/>
        </authorList>
    </citation>
    <scope>NUCLEOTIDE SEQUENCE [LARGE SCALE GENOMIC DNA]</scope>
    <source>
        <strain evidence="4">sy52</strain>
    </source>
</reference>
<dbReference type="InterPro" id="IPR050469">
    <property type="entry name" value="Diguanylate_Cyclase"/>
</dbReference>
<dbReference type="InterPro" id="IPR043128">
    <property type="entry name" value="Rev_trsase/Diguanyl_cyclase"/>
</dbReference>
<name>A0A7G1G5R3_9BACT</name>
<dbReference type="Gene3D" id="3.40.190.10">
    <property type="entry name" value="Periplasmic binding protein-like II"/>
    <property type="match status" value="2"/>
</dbReference>
<evidence type="ECO:0000313" key="3">
    <source>
        <dbReference type="EMBL" id="BBE30123.1"/>
    </source>
</evidence>
<keyword evidence="1" id="KW-0472">Membrane</keyword>
<dbReference type="EMBL" id="AP018712">
    <property type="protein sequence ID" value="BBE30123.1"/>
    <property type="molecule type" value="Genomic_DNA"/>
</dbReference>
<dbReference type="InterPro" id="IPR001638">
    <property type="entry name" value="Solute-binding_3/MltF_N"/>
</dbReference>
<protein>
    <recommendedName>
        <fullName evidence="2">GGDEF domain-containing protein</fullName>
    </recommendedName>
</protein>
<dbReference type="PANTHER" id="PTHR45138">
    <property type="entry name" value="REGULATORY COMPONENTS OF SENSORY TRANSDUCTION SYSTEM"/>
    <property type="match status" value="1"/>
</dbReference>
<keyword evidence="1" id="KW-0812">Transmembrane</keyword>